<accession>A0ABD5Z689</accession>
<dbReference type="Proteomes" id="UP001596447">
    <property type="component" value="Unassembled WGS sequence"/>
</dbReference>
<dbReference type="EMBL" id="JBHTAR010000011">
    <property type="protein sequence ID" value="MFC7200720.1"/>
    <property type="molecule type" value="Genomic_DNA"/>
</dbReference>
<organism evidence="5 6">
    <name type="scientific">Halospeciosus flavus</name>
    <dbReference type="NCBI Taxonomy" id="3032283"/>
    <lineage>
        <taxon>Archaea</taxon>
        <taxon>Methanobacteriati</taxon>
        <taxon>Methanobacteriota</taxon>
        <taxon>Stenosarchaea group</taxon>
        <taxon>Halobacteria</taxon>
        <taxon>Halobacteriales</taxon>
        <taxon>Halobacteriaceae</taxon>
        <taxon>Halospeciosus</taxon>
    </lineage>
</organism>
<name>A0ABD5Z689_9EURY</name>
<dbReference type="PANTHER" id="PTHR45953">
    <property type="entry name" value="IDURONATE 2-SULFATASE"/>
    <property type="match status" value="1"/>
</dbReference>
<reference evidence="5 6" key="1">
    <citation type="journal article" date="2019" name="Int. J. Syst. Evol. Microbiol.">
        <title>The Global Catalogue of Microorganisms (GCM) 10K type strain sequencing project: providing services to taxonomists for standard genome sequencing and annotation.</title>
        <authorList>
            <consortium name="The Broad Institute Genomics Platform"/>
            <consortium name="The Broad Institute Genome Sequencing Center for Infectious Disease"/>
            <person name="Wu L."/>
            <person name="Ma J."/>
        </authorList>
    </citation>
    <scope>NUCLEOTIDE SEQUENCE [LARGE SCALE GENOMIC DNA]</scope>
    <source>
        <strain evidence="5 6">XZGYJ-43</strain>
    </source>
</reference>
<evidence type="ECO:0000259" key="4">
    <source>
        <dbReference type="Pfam" id="PF00884"/>
    </source>
</evidence>
<evidence type="ECO:0000256" key="2">
    <source>
        <dbReference type="ARBA" id="ARBA00022801"/>
    </source>
</evidence>
<dbReference type="PANTHER" id="PTHR45953:SF1">
    <property type="entry name" value="IDURONATE 2-SULFATASE"/>
    <property type="match status" value="1"/>
</dbReference>
<dbReference type="GO" id="GO:0046872">
    <property type="term" value="F:metal ion binding"/>
    <property type="evidence" value="ECO:0007669"/>
    <property type="project" value="UniProtKB-KW"/>
</dbReference>
<gene>
    <name evidence="5" type="ORF">ACFQJ9_15070</name>
</gene>
<proteinExistence type="predicted"/>
<protein>
    <submittedName>
        <fullName evidence="5">Sulfatase</fullName>
    </submittedName>
</protein>
<comment type="PTM">
    <text evidence="3">The conversion to 3-oxoalanine (also known as C-formylglycine, FGly), of a serine or cysteine residue in prokaryotes and of a cysteine residue in eukaryotes, is critical for catalytic activity.</text>
</comment>
<feature type="domain" description="Sulfatase N-terminal" evidence="4">
    <location>
        <begin position="5"/>
        <end position="360"/>
    </location>
</feature>
<sequence length="482" mass="54657">MKQRDIIFLLFDTARADSFGCLGASRDTTPVLDSLASDGLVYERAYSNSIWSLPAYASVFTGELPSEHGAVDWEQRLNGNPLVEYLGENGYRTGCVSPHLLSGDFGLSDAFDVHHVVNNFDERLPYPDESVTQTVKSRTQSGKYDSLLEKATDFTSLAMRQRSYRAFMNGVAYFRTKIRNRRGEWTDDGADEVLTRSREFLDSGVGPRFLFANFIEPHAPYRPPAEYVHTYLDEDVGVDRLEKALSKSFVGATAGNVTIGERDREILRALYDAEVRYLDDRIGEFLQNVEAQSEGPDPVIVVASDHGDLFGERGIWGHQSEIDRDLAHVPLIVSHPDLPAGRVESPVSLRQLYTFFTSLAQGDICRINPRDTVITEYFGWDTQLSIEPWDEYENVSVDKYRQYQVALFHEDRFVRFDSAGTAEAFDLETHERLEGGVTKGDREFLAETVGDPHTIHREFRERESGFEVTDELQNHLENLGYM</sequence>
<dbReference type="GO" id="GO:0016787">
    <property type="term" value="F:hydrolase activity"/>
    <property type="evidence" value="ECO:0007669"/>
    <property type="project" value="UniProtKB-KW"/>
</dbReference>
<dbReference type="Pfam" id="PF00884">
    <property type="entry name" value="Sulfatase"/>
    <property type="match status" value="1"/>
</dbReference>
<evidence type="ECO:0000256" key="3">
    <source>
        <dbReference type="PIRSR" id="PIRSR600917-52"/>
    </source>
</evidence>
<dbReference type="Gene3D" id="3.40.720.10">
    <property type="entry name" value="Alkaline Phosphatase, subunit A"/>
    <property type="match status" value="1"/>
</dbReference>
<keyword evidence="1" id="KW-0479">Metal-binding</keyword>
<dbReference type="InterPro" id="IPR017850">
    <property type="entry name" value="Alkaline_phosphatase_core_sf"/>
</dbReference>
<evidence type="ECO:0000313" key="5">
    <source>
        <dbReference type="EMBL" id="MFC7200720.1"/>
    </source>
</evidence>
<evidence type="ECO:0000313" key="6">
    <source>
        <dbReference type="Proteomes" id="UP001596447"/>
    </source>
</evidence>
<evidence type="ECO:0000256" key="1">
    <source>
        <dbReference type="ARBA" id="ARBA00022723"/>
    </source>
</evidence>
<keyword evidence="6" id="KW-1185">Reference proteome</keyword>
<feature type="modified residue" description="3-oxoalanine (Ser)" evidence="3">
    <location>
        <position position="52"/>
    </location>
</feature>
<keyword evidence="2" id="KW-0378">Hydrolase</keyword>
<dbReference type="InterPro" id="IPR000917">
    <property type="entry name" value="Sulfatase_N"/>
</dbReference>
<dbReference type="CDD" id="cd16148">
    <property type="entry name" value="sulfatase_like"/>
    <property type="match status" value="1"/>
</dbReference>
<dbReference type="SUPFAM" id="SSF53649">
    <property type="entry name" value="Alkaline phosphatase-like"/>
    <property type="match status" value="1"/>
</dbReference>
<dbReference type="AlphaFoldDB" id="A0ABD5Z689"/>
<comment type="caution">
    <text evidence="5">The sequence shown here is derived from an EMBL/GenBank/DDBJ whole genome shotgun (WGS) entry which is preliminary data.</text>
</comment>
<dbReference type="RefSeq" id="WP_382268523.1">
    <property type="nucleotide sequence ID" value="NZ_JBHTAR010000011.1"/>
</dbReference>